<evidence type="ECO:0000313" key="1">
    <source>
        <dbReference type="EMBL" id="KAJ6417000.1"/>
    </source>
</evidence>
<protein>
    <submittedName>
        <fullName evidence="1">Uncharacterized protein</fullName>
    </submittedName>
</protein>
<proteinExistence type="predicted"/>
<gene>
    <name evidence="1" type="ORF">OIU84_002816</name>
</gene>
<sequence length="120" mass="13582">MENGDSDEGYDSSLPVEKWCGDDRLYQWKGCWFRHQYLLGTRQIQSSPPACANIRSSTIRTAAAIFQQLCQHWLIVEDSGNSSAPPDPGRRRRTCRLSHGLRYSKPQGHPHIVLAICAEV</sequence>
<evidence type="ECO:0000313" key="2">
    <source>
        <dbReference type="Proteomes" id="UP001162972"/>
    </source>
</evidence>
<name>A0AAD6K6G0_9ROSI</name>
<organism evidence="1 2">
    <name type="scientific">Salix udensis</name>
    <dbReference type="NCBI Taxonomy" id="889485"/>
    <lineage>
        <taxon>Eukaryota</taxon>
        <taxon>Viridiplantae</taxon>
        <taxon>Streptophyta</taxon>
        <taxon>Embryophyta</taxon>
        <taxon>Tracheophyta</taxon>
        <taxon>Spermatophyta</taxon>
        <taxon>Magnoliopsida</taxon>
        <taxon>eudicotyledons</taxon>
        <taxon>Gunneridae</taxon>
        <taxon>Pentapetalae</taxon>
        <taxon>rosids</taxon>
        <taxon>fabids</taxon>
        <taxon>Malpighiales</taxon>
        <taxon>Salicaceae</taxon>
        <taxon>Saliceae</taxon>
        <taxon>Salix</taxon>
    </lineage>
</organism>
<accession>A0AAD6K6G0</accession>
<dbReference type="AlphaFoldDB" id="A0AAD6K6G0"/>
<dbReference type="Proteomes" id="UP001162972">
    <property type="component" value="Chromosome 11"/>
</dbReference>
<dbReference type="EMBL" id="JAPFFJ010000011">
    <property type="protein sequence ID" value="KAJ6417000.1"/>
    <property type="molecule type" value="Genomic_DNA"/>
</dbReference>
<comment type="caution">
    <text evidence="1">The sequence shown here is derived from an EMBL/GenBank/DDBJ whole genome shotgun (WGS) entry which is preliminary data.</text>
</comment>
<keyword evidence="2" id="KW-1185">Reference proteome</keyword>
<reference evidence="1 2" key="1">
    <citation type="journal article" date="2023" name="Int. J. Mol. Sci.">
        <title>De Novo Assembly and Annotation of 11 Diverse Shrub Willow (Salix) Genomes Reveals Novel Gene Organization in Sex-Linked Regions.</title>
        <authorList>
            <person name="Hyden B."/>
            <person name="Feng K."/>
            <person name="Yates T.B."/>
            <person name="Jawdy S."/>
            <person name="Cereghino C."/>
            <person name="Smart L.B."/>
            <person name="Muchero W."/>
        </authorList>
    </citation>
    <scope>NUCLEOTIDE SEQUENCE [LARGE SCALE GENOMIC DNA]</scope>
    <source>
        <tissue evidence="1">Shoot tip</tissue>
    </source>
</reference>